<proteinExistence type="predicted"/>
<dbReference type="Gene3D" id="3.40.50.2000">
    <property type="entry name" value="Glycogen Phosphorylase B"/>
    <property type="match status" value="2"/>
</dbReference>
<feature type="domain" description="Glycosyltransferase subfamily 4-like N-terminal" evidence="2">
    <location>
        <begin position="33"/>
        <end position="165"/>
    </location>
</feature>
<dbReference type="EMBL" id="JAFKCW010000001">
    <property type="protein sequence ID" value="MBN7800191.1"/>
    <property type="molecule type" value="Genomic_DNA"/>
</dbReference>
<evidence type="ECO:0000313" key="4">
    <source>
        <dbReference type="Proteomes" id="UP000664698"/>
    </source>
</evidence>
<gene>
    <name evidence="3" type="ORF">J0A67_04925</name>
</gene>
<dbReference type="RefSeq" id="WP_206568148.1">
    <property type="nucleotide sequence ID" value="NZ_JAFKCW010000001.1"/>
</dbReference>
<protein>
    <submittedName>
        <fullName evidence="3">Glycosyltransferase</fullName>
    </submittedName>
</protein>
<keyword evidence="4" id="KW-1185">Reference proteome</keyword>
<dbReference type="InterPro" id="IPR050194">
    <property type="entry name" value="Glycosyltransferase_grp1"/>
</dbReference>
<comment type="caution">
    <text evidence="3">The sequence shown here is derived from an EMBL/GenBank/DDBJ whole genome shotgun (WGS) entry which is preliminary data.</text>
</comment>
<evidence type="ECO:0000259" key="1">
    <source>
        <dbReference type="Pfam" id="PF00534"/>
    </source>
</evidence>
<dbReference type="InterPro" id="IPR001296">
    <property type="entry name" value="Glyco_trans_1"/>
</dbReference>
<dbReference type="Proteomes" id="UP000664698">
    <property type="component" value="Unassembled WGS sequence"/>
</dbReference>
<name>A0ABS3BMP7_9BACT</name>
<dbReference type="Pfam" id="PF00534">
    <property type="entry name" value="Glycos_transf_1"/>
    <property type="match status" value="1"/>
</dbReference>
<reference evidence="3 4" key="1">
    <citation type="submission" date="2021-03" db="EMBL/GenBank/DDBJ databases">
        <title>novel species isolated from a fishpond in China.</title>
        <authorList>
            <person name="Lu H."/>
            <person name="Cai Z."/>
        </authorList>
    </citation>
    <scope>NUCLEOTIDE SEQUENCE [LARGE SCALE GENOMIC DNA]</scope>
    <source>
        <strain evidence="3 4">JCM 31546</strain>
    </source>
</reference>
<evidence type="ECO:0000259" key="2">
    <source>
        <dbReference type="Pfam" id="PF13439"/>
    </source>
</evidence>
<dbReference type="PANTHER" id="PTHR45947:SF3">
    <property type="entry name" value="SULFOQUINOVOSYL TRANSFERASE SQD2"/>
    <property type="match status" value="1"/>
</dbReference>
<sequence length="353" mass="39285">MKIIRLCTLLDFGGLEQRLATISKVDDSNEWVFCALGTGGDAAKQIEKNGKRVVLLETSYTIPSLQAIFELLRFFKNERPDMVHTSGAEANFHGIIAAKITGVKKLISEEIGIPNQKFFHRFAFRLLYKFPSHILGNAFPVGKYLSEVNGVPSDKLKIIPNPVDFSSIKDIERSESSEFHILTVSRLKAVKNIEGVLRVIACLKKDGKAVRFTVVGEGDHFPVLRNLVNELDLKEQVDFKGYLPKPFSVIECADIFVLNSFTEGFSNALAEAMAAGIPSLAADVGAARDLITESETGWLVSAGDDDGLYGKLNFIMSLEKSRRENVGKTGRISIREKFSLERHMDQLMELYHN</sequence>
<dbReference type="Pfam" id="PF13439">
    <property type="entry name" value="Glyco_transf_4"/>
    <property type="match status" value="1"/>
</dbReference>
<dbReference type="InterPro" id="IPR028098">
    <property type="entry name" value="Glyco_trans_4-like_N"/>
</dbReference>
<feature type="domain" description="Glycosyl transferase family 1" evidence="1">
    <location>
        <begin position="168"/>
        <end position="330"/>
    </location>
</feature>
<dbReference type="SUPFAM" id="SSF53756">
    <property type="entry name" value="UDP-Glycosyltransferase/glycogen phosphorylase"/>
    <property type="match status" value="1"/>
</dbReference>
<evidence type="ECO:0000313" key="3">
    <source>
        <dbReference type="EMBL" id="MBN7800191.1"/>
    </source>
</evidence>
<dbReference type="PANTHER" id="PTHR45947">
    <property type="entry name" value="SULFOQUINOVOSYL TRANSFERASE SQD2"/>
    <property type="match status" value="1"/>
</dbReference>
<organism evidence="3 4">
    <name type="scientific">Algoriphagus aestuariicola</name>
    <dbReference type="NCBI Taxonomy" id="1852016"/>
    <lineage>
        <taxon>Bacteria</taxon>
        <taxon>Pseudomonadati</taxon>
        <taxon>Bacteroidota</taxon>
        <taxon>Cytophagia</taxon>
        <taxon>Cytophagales</taxon>
        <taxon>Cyclobacteriaceae</taxon>
        <taxon>Algoriphagus</taxon>
    </lineage>
</organism>
<accession>A0ABS3BMP7</accession>